<evidence type="ECO:0000313" key="3">
    <source>
        <dbReference type="EMBL" id="OWF45109.1"/>
    </source>
</evidence>
<name>A0A210Q8U8_MIZYE</name>
<dbReference type="Proteomes" id="UP000242188">
    <property type="component" value="Unassembled WGS sequence"/>
</dbReference>
<organism evidence="3 4">
    <name type="scientific">Mizuhopecten yessoensis</name>
    <name type="common">Japanese scallop</name>
    <name type="synonym">Patinopecten yessoensis</name>
    <dbReference type="NCBI Taxonomy" id="6573"/>
    <lineage>
        <taxon>Eukaryota</taxon>
        <taxon>Metazoa</taxon>
        <taxon>Spiralia</taxon>
        <taxon>Lophotrochozoa</taxon>
        <taxon>Mollusca</taxon>
        <taxon>Bivalvia</taxon>
        <taxon>Autobranchia</taxon>
        <taxon>Pteriomorphia</taxon>
        <taxon>Pectinida</taxon>
        <taxon>Pectinoidea</taxon>
        <taxon>Pectinidae</taxon>
        <taxon>Mizuhopecten</taxon>
    </lineage>
</organism>
<reference evidence="3 4" key="1">
    <citation type="journal article" date="2017" name="Nat. Ecol. Evol.">
        <title>Scallop genome provides insights into evolution of bilaterian karyotype and development.</title>
        <authorList>
            <person name="Wang S."/>
            <person name="Zhang J."/>
            <person name="Jiao W."/>
            <person name="Li J."/>
            <person name="Xun X."/>
            <person name="Sun Y."/>
            <person name="Guo X."/>
            <person name="Huan P."/>
            <person name="Dong B."/>
            <person name="Zhang L."/>
            <person name="Hu X."/>
            <person name="Sun X."/>
            <person name="Wang J."/>
            <person name="Zhao C."/>
            <person name="Wang Y."/>
            <person name="Wang D."/>
            <person name="Huang X."/>
            <person name="Wang R."/>
            <person name="Lv J."/>
            <person name="Li Y."/>
            <person name="Zhang Z."/>
            <person name="Liu B."/>
            <person name="Lu W."/>
            <person name="Hui Y."/>
            <person name="Liang J."/>
            <person name="Zhou Z."/>
            <person name="Hou R."/>
            <person name="Li X."/>
            <person name="Liu Y."/>
            <person name="Li H."/>
            <person name="Ning X."/>
            <person name="Lin Y."/>
            <person name="Zhao L."/>
            <person name="Xing Q."/>
            <person name="Dou J."/>
            <person name="Li Y."/>
            <person name="Mao J."/>
            <person name="Guo H."/>
            <person name="Dou H."/>
            <person name="Li T."/>
            <person name="Mu C."/>
            <person name="Jiang W."/>
            <person name="Fu Q."/>
            <person name="Fu X."/>
            <person name="Miao Y."/>
            <person name="Liu J."/>
            <person name="Yu Q."/>
            <person name="Li R."/>
            <person name="Liao H."/>
            <person name="Li X."/>
            <person name="Kong Y."/>
            <person name="Jiang Z."/>
            <person name="Chourrout D."/>
            <person name="Li R."/>
            <person name="Bao Z."/>
        </authorList>
    </citation>
    <scope>NUCLEOTIDE SEQUENCE [LARGE SCALE GENOMIC DNA]</scope>
    <source>
        <strain evidence="3 4">PY_sf001</strain>
    </source>
</reference>
<gene>
    <name evidence="3" type="ORF">KP79_PYT14578</name>
</gene>
<dbReference type="InterPro" id="IPR050300">
    <property type="entry name" value="GDXG_lipolytic_enzyme"/>
</dbReference>
<protein>
    <submittedName>
        <fullName evidence="3">Kynurenine formamidase</fullName>
    </submittedName>
</protein>
<sequence>MESEWDETLLYQTREERELQFSPSKWFTRISPAAALVENHIGILTKGSEEARQTLDCELDMAYGNKPLEKIDIFGGQTLPADAPVFCYIHGGDWAMLGRESSSFMAPYLVESGIVVIPIGYQKAPEVDMPEIVTEIKKAVSFILKWAKNRGTRSVYIGGHCAGGHLAAMMLGIDWTKECDISNDLLKGGILISGIFDVRPLVDTYIGDPLNLTREVAWECSPCKHVDTIASLSRNRTLIIVMGGKDTPTFRQQSSQFAEAMRKRKVSVIVKDFEEYDHFQISEKSWFEYKEITNVMMA</sequence>
<keyword evidence="1" id="KW-0378">Hydrolase</keyword>
<dbReference type="Pfam" id="PF20434">
    <property type="entry name" value="BD-FAE"/>
    <property type="match status" value="1"/>
</dbReference>
<evidence type="ECO:0000313" key="4">
    <source>
        <dbReference type="Proteomes" id="UP000242188"/>
    </source>
</evidence>
<dbReference type="SUPFAM" id="SSF53474">
    <property type="entry name" value="alpha/beta-Hydrolases"/>
    <property type="match status" value="1"/>
</dbReference>
<dbReference type="STRING" id="6573.A0A210Q8U8"/>
<dbReference type="Gene3D" id="3.40.50.1820">
    <property type="entry name" value="alpha/beta hydrolase"/>
    <property type="match status" value="1"/>
</dbReference>
<comment type="caution">
    <text evidence="3">The sequence shown here is derived from an EMBL/GenBank/DDBJ whole genome shotgun (WGS) entry which is preliminary data.</text>
</comment>
<accession>A0A210Q8U8</accession>
<dbReference type="AlphaFoldDB" id="A0A210Q8U8"/>
<dbReference type="PANTHER" id="PTHR48081">
    <property type="entry name" value="AB HYDROLASE SUPERFAMILY PROTEIN C4A8.06C"/>
    <property type="match status" value="1"/>
</dbReference>
<keyword evidence="4" id="KW-1185">Reference proteome</keyword>
<dbReference type="PANTHER" id="PTHR48081:SF33">
    <property type="entry name" value="KYNURENINE FORMAMIDASE"/>
    <property type="match status" value="1"/>
</dbReference>
<dbReference type="GO" id="GO:0016787">
    <property type="term" value="F:hydrolase activity"/>
    <property type="evidence" value="ECO:0007669"/>
    <property type="project" value="UniProtKB-KW"/>
</dbReference>
<dbReference type="InterPro" id="IPR049492">
    <property type="entry name" value="BD-FAE-like_dom"/>
</dbReference>
<feature type="domain" description="BD-FAE-like" evidence="2">
    <location>
        <begin position="72"/>
        <end position="170"/>
    </location>
</feature>
<evidence type="ECO:0000256" key="1">
    <source>
        <dbReference type="ARBA" id="ARBA00022801"/>
    </source>
</evidence>
<evidence type="ECO:0000259" key="2">
    <source>
        <dbReference type="Pfam" id="PF20434"/>
    </source>
</evidence>
<dbReference type="OrthoDB" id="433474at2759"/>
<proteinExistence type="predicted"/>
<dbReference type="InterPro" id="IPR029058">
    <property type="entry name" value="AB_hydrolase_fold"/>
</dbReference>
<dbReference type="EMBL" id="NEDP02004580">
    <property type="protein sequence ID" value="OWF45109.1"/>
    <property type="molecule type" value="Genomic_DNA"/>
</dbReference>